<keyword evidence="5" id="KW-0597">Phosphoprotein</keyword>
<evidence type="ECO:0000256" key="10">
    <source>
        <dbReference type="ARBA" id="ARBA00022840"/>
    </source>
</evidence>
<dbReference type="Proteomes" id="UP000515679">
    <property type="component" value="Chromosome"/>
</dbReference>
<dbReference type="EMBL" id="CP041969">
    <property type="protein sequence ID" value="QMV43515.1"/>
    <property type="molecule type" value="Genomic_DNA"/>
</dbReference>
<reference evidence="17 18" key="1">
    <citation type="submission" date="2019-07" db="EMBL/GenBank/DDBJ databases">
        <authorList>
            <person name="Kim J.K."/>
            <person name="Cheong H.-M."/>
            <person name="Choi Y."/>
            <person name="Hwang K.J."/>
            <person name="Lee S."/>
            <person name="Choi C."/>
        </authorList>
    </citation>
    <scope>NUCLEOTIDE SEQUENCE [LARGE SCALE GENOMIC DNA]</scope>
    <source>
        <strain evidence="17 18">KS 22</strain>
    </source>
</reference>
<feature type="domain" description="HAMP" evidence="16">
    <location>
        <begin position="319"/>
        <end position="371"/>
    </location>
</feature>
<name>A0A7G5C2T1_9BACL</name>
<dbReference type="Pfam" id="PF02518">
    <property type="entry name" value="HATPase_c"/>
    <property type="match status" value="1"/>
</dbReference>
<dbReference type="PROSITE" id="PS50885">
    <property type="entry name" value="HAMP"/>
    <property type="match status" value="1"/>
</dbReference>
<dbReference type="InterPro" id="IPR036890">
    <property type="entry name" value="HATPase_C_sf"/>
</dbReference>
<dbReference type="InterPro" id="IPR003660">
    <property type="entry name" value="HAMP_dom"/>
</dbReference>
<evidence type="ECO:0000256" key="9">
    <source>
        <dbReference type="ARBA" id="ARBA00022777"/>
    </source>
</evidence>
<evidence type="ECO:0000256" key="11">
    <source>
        <dbReference type="ARBA" id="ARBA00022989"/>
    </source>
</evidence>
<evidence type="ECO:0000256" key="2">
    <source>
        <dbReference type="ARBA" id="ARBA00004651"/>
    </source>
</evidence>
<evidence type="ECO:0000259" key="15">
    <source>
        <dbReference type="PROSITE" id="PS50109"/>
    </source>
</evidence>
<evidence type="ECO:0000313" key="18">
    <source>
        <dbReference type="Proteomes" id="UP000515679"/>
    </source>
</evidence>
<dbReference type="InterPro" id="IPR050640">
    <property type="entry name" value="Bact_2-comp_sensor_kinase"/>
</dbReference>
<evidence type="ECO:0000256" key="12">
    <source>
        <dbReference type="ARBA" id="ARBA00023012"/>
    </source>
</evidence>
<evidence type="ECO:0000256" key="14">
    <source>
        <dbReference type="SAM" id="Phobius"/>
    </source>
</evidence>
<evidence type="ECO:0000256" key="8">
    <source>
        <dbReference type="ARBA" id="ARBA00022741"/>
    </source>
</evidence>
<evidence type="ECO:0000313" key="17">
    <source>
        <dbReference type="EMBL" id="QMV43515.1"/>
    </source>
</evidence>
<dbReference type="PANTHER" id="PTHR34220">
    <property type="entry name" value="SENSOR HISTIDINE KINASE YPDA"/>
    <property type="match status" value="1"/>
</dbReference>
<feature type="transmembrane region" description="Helical" evidence="14">
    <location>
        <begin position="298"/>
        <end position="317"/>
    </location>
</feature>
<evidence type="ECO:0000256" key="3">
    <source>
        <dbReference type="ARBA" id="ARBA00012438"/>
    </source>
</evidence>
<sequence>MRDKTARKYMPFGYKLMLSYSVFIIIPVLLVGYIANSVFVESMRKQTRSNIQGTLQQMKDNIRYKMENIERISDLLYFDDRLASHLHHYEMGWVNYEATKKYMLPKFRTAIETTESKVWLSFYFHNETFNEIYNLWGSSDPLVTHPQVLEWYHITRIAEKEWYKRFPPENYGNTMQWNRIEDDGKYGRISLLRRVVDISQSDMKEIGFLRISVYLTDLFESIDFQKIGEGTTIFVADQDKRILSSSGSPGWRTGEAWTDASSKDHLVIQQNLPDLNWSLIALVPTELTDGDTDKVKTLTLLICLACFAIFSVAGFLISRFFSKRVSKIVSVLDSFQEGEFHKRILFKGNDEFTRISSALNDMGHNIGGLIREVYMTNLRKTEAELETLQAQINPHFLFNTLSSISRLAKFGEVDTQHQMVMNLAKFYRLSLNDGRANISILKELELIQAYLDIQQVKFGERMQVQCDISVDIVRFDTLKLILQPFVENCLKHAWCGDRIHIRITGTLERDLVVFQIIDDGVGMSSQAIARLFEDTEDAKVGYGVHNVNERIKLYYGQHYGVKIYSRKGIGTTVQIKIPAIKHEEKKKTKIS</sequence>
<dbReference type="GO" id="GO:0000155">
    <property type="term" value="F:phosphorelay sensor kinase activity"/>
    <property type="evidence" value="ECO:0007669"/>
    <property type="project" value="InterPro"/>
</dbReference>
<dbReference type="InterPro" id="IPR010559">
    <property type="entry name" value="Sig_transdc_His_kin_internal"/>
</dbReference>
<dbReference type="PROSITE" id="PS50109">
    <property type="entry name" value="HIS_KIN"/>
    <property type="match status" value="1"/>
</dbReference>
<keyword evidence="4" id="KW-1003">Cell membrane</keyword>
<keyword evidence="18" id="KW-1185">Reference proteome</keyword>
<dbReference type="KEGG" id="cchl:FPL14_21790"/>
<feature type="transmembrane region" description="Helical" evidence="14">
    <location>
        <begin position="12"/>
        <end position="35"/>
    </location>
</feature>
<dbReference type="EC" id="2.7.13.3" evidence="3"/>
<comment type="catalytic activity">
    <reaction evidence="1">
        <text>ATP + protein L-histidine = ADP + protein N-phospho-L-histidine.</text>
        <dbReference type="EC" id="2.7.13.3"/>
    </reaction>
</comment>
<evidence type="ECO:0000256" key="6">
    <source>
        <dbReference type="ARBA" id="ARBA00022679"/>
    </source>
</evidence>
<gene>
    <name evidence="17" type="ORF">FPL14_21790</name>
</gene>
<dbReference type="SUPFAM" id="SSF55874">
    <property type="entry name" value="ATPase domain of HSP90 chaperone/DNA topoisomerase II/histidine kinase"/>
    <property type="match status" value="1"/>
</dbReference>
<dbReference type="InterPro" id="IPR005467">
    <property type="entry name" value="His_kinase_dom"/>
</dbReference>
<dbReference type="InterPro" id="IPR003594">
    <property type="entry name" value="HATPase_dom"/>
</dbReference>
<dbReference type="Gene3D" id="6.10.340.10">
    <property type="match status" value="1"/>
</dbReference>
<keyword evidence="7 14" id="KW-0812">Transmembrane</keyword>
<dbReference type="SMART" id="SM00387">
    <property type="entry name" value="HATPase_c"/>
    <property type="match status" value="1"/>
</dbReference>
<feature type="domain" description="Histidine kinase" evidence="15">
    <location>
        <begin position="478"/>
        <end position="581"/>
    </location>
</feature>
<evidence type="ECO:0000256" key="1">
    <source>
        <dbReference type="ARBA" id="ARBA00000085"/>
    </source>
</evidence>
<dbReference type="Gene3D" id="3.30.565.10">
    <property type="entry name" value="Histidine kinase-like ATPase, C-terminal domain"/>
    <property type="match status" value="1"/>
</dbReference>
<keyword evidence="8" id="KW-0547">Nucleotide-binding</keyword>
<evidence type="ECO:0000259" key="16">
    <source>
        <dbReference type="PROSITE" id="PS50885"/>
    </source>
</evidence>
<dbReference type="PANTHER" id="PTHR34220:SF11">
    <property type="entry name" value="SENSOR PROTEIN KINASE HPTS"/>
    <property type="match status" value="1"/>
</dbReference>
<keyword evidence="13 14" id="KW-0472">Membrane</keyword>
<accession>A0A7G5C2T1</accession>
<evidence type="ECO:0000256" key="13">
    <source>
        <dbReference type="ARBA" id="ARBA00023136"/>
    </source>
</evidence>
<dbReference type="Pfam" id="PF06580">
    <property type="entry name" value="His_kinase"/>
    <property type="match status" value="1"/>
</dbReference>
<organism evidence="17 18">
    <name type="scientific">Cohnella cholangitidis</name>
    <dbReference type="NCBI Taxonomy" id="2598458"/>
    <lineage>
        <taxon>Bacteria</taxon>
        <taxon>Bacillati</taxon>
        <taxon>Bacillota</taxon>
        <taxon>Bacilli</taxon>
        <taxon>Bacillales</taxon>
        <taxon>Paenibacillaceae</taxon>
        <taxon>Cohnella</taxon>
    </lineage>
</organism>
<dbReference type="GO" id="GO:0005524">
    <property type="term" value="F:ATP binding"/>
    <property type="evidence" value="ECO:0007669"/>
    <property type="project" value="UniProtKB-KW"/>
</dbReference>
<dbReference type="Pfam" id="PF00672">
    <property type="entry name" value="HAMP"/>
    <property type="match status" value="1"/>
</dbReference>
<keyword evidence="12" id="KW-0902">Two-component regulatory system</keyword>
<keyword evidence="10" id="KW-0067">ATP-binding</keyword>
<evidence type="ECO:0000256" key="5">
    <source>
        <dbReference type="ARBA" id="ARBA00022553"/>
    </source>
</evidence>
<comment type="subcellular location">
    <subcellularLocation>
        <location evidence="2">Cell membrane</location>
        <topology evidence="2">Multi-pass membrane protein</topology>
    </subcellularLocation>
</comment>
<keyword evidence="11 14" id="KW-1133">Transmembrane helix</keyword>
<keyword evidence="6" id="KW-0808">Transferase</keyword>
<dbReference type="AlphaFoldDB" id="A0A7G5C2T1"/>
<dbReference type="SMART" id="SM00304">
    <property type="entry name" value="HAMP"/>
    <property type="match status" value="1"/>
</dbReference>
<dbReference type="CDD" id="cd06225">
    <property type="entry name" value="HAMP"/>
    <property type="match status" value="1"/>
</dbReference>
<proteinExistence type="predicted"/>
<evidence type="ECO:0000256" key="7">
    <source>
        <dbReference type="ARBA" id="ARBA00022692"/>
    </source>
</evidence>
<dbReference type="GO" id="GO:0005886">
    <property type="term" value="C:plasma membrane"/>
    <property type="evidence" value="ECO:0007669"/>
    <property type="project" value="UniProtKB-SubCell"/>
</dbReference>
<keyword evidence="9 17" id="KW-0418">Kinase</keyword>
<protein>
    <recommendedName>
        <fullName evidence="3">histidine kinase</fullName>
        <ecNumber evidence="3">2.7.13.3</ecNumber>
    </recommendedName>
</protein>
<dbReference type="RefSeq" id="WP_182299751.1">
    <property type="nucleotide sequence ID" value="NZ_CP041969.1"/>
</dbReference>
<evidence type="ECO:0000256" key="4">
    <source>
        <dbReference type="ARBA" id="ARBA00022475"/>
    </source>
</evidence>